<dbReference type="InterPro" id="IPR000182">
    <property type="entry name" value="GNAT_dom"/>
</dbReference>
<keyword evidence="2" id="KW-0808">Transferase</keyword>
<feature type="domain" description="N-acetyltransferase" evidence="1">
    <location>
        <begin position="209"/>
        <end position="350"/>
    </location>
</feature>
<dbReference type="Gene3D" id="3.40.630.30">
    <property type="match status" value="1"/>
</dbReference>
<keyword evidence="2" id="KW-0012">Acyltransferase</keyword>
<reference evidence="2" key="1">
    <citation type="submission" date="2022-06" db="EMBL/GenBank/DDBJ databases">
        <title>Genome sequencing of Brevibacillus sp. BB3-R1.</title>
        <authorList>
            <person name="Heo J."/>
            <person name="Lee D."/>
            <person name="Won M."/>
            <person name="Han B.-H."/>
            <person name="Hong S.-B."/>
            <person name="Kwon S.-W."/>
        </authorList>
    </citation>
    <scope>NUCLEOTIDE SEQUENCE</scope>
    <source>
        <strain evidence="2">BB3-R1</strain>
    </source>
</reference>
<organism evidence="2 3">
    <name type="scientific">Brevibacillus ruminantium</name>
    <dbReference type="NCBI Taxonomy" id="2950604"/>
    <lineage>
        <taxon>Bacteria</taxon>
        <taxon>Bacillati</taxon>
        <taxon>Bacillota</taxon>
        <taxon>Bacilli</taxon>
        <taxon>Bacillales</taxon>
        <taxon>Paenibacillaceae</taxon>
        <taxon>Brevibacillus</taxon>
    </lineage>
</organism>
<dbReference type="CDD" id="cd04301">
    <property type="entry name" value="NAT_SF"/>
    <property type="match status" value="1"/>
</dbReference>
<dbReference type="InterPro" id="IPR016181">
    <property type="entry name" value="Acyl_CoA_acyltransferase"/>
</dbReference>
<evidence type="ECO:0000313" key="3">
    <source>
        <dbReference type="Proteomes" id="UP001056500"/>
    </source>
</evidence>
<dbReference type="EMBL" id="CP098755">
    <property type="protein sequence ID" value="USG65000.1"/>
    <property type="molecule type" value="Genomic_DNA"/>
</dbReference>
<name>A0ABY4WCU3_9BACL</name>
<evidence type="ECO:0000313" key="2">
    <source>
        <dbReference type="EMBL" id="USG65000.1"/>
    </source>
</evidence>
<dbReference type="PROSITE" id="PS51186">
    <property type="entry name" value="GNAT"/>
    <property type="match status" value="1"/>
</dbReference>
<accession>A0ABY4WCU3</accession>
<evidence type="ECO:0000259" key="1">
    <source>
        <dbReference type="PROSITE" id="PS51186"/>
    </source>
</evidence>
<protein>
    <submittedName>
        <fullName evidence="2">GNAT family N-acetyltransferase</fullName>
        <ecNumber evidence="2">2.3.1.-</ecNumber>
    </submittedName>
</protein>
<gene>
    <name evidence="2" type="ORF">NDK47_23215</name>
</gene>
<proteinExistence type="predicted"/>
<dbReference type="PANTHER" id="PTHR43072:SF60">
    <property type="entry name" value="L-2,4-DIAMINOBUTYRIC ACID ACETYLTRANSFERASE"/>
    <property type="match status" value="1"/>
</dbReference>
<dbReference type="GO" id="GO:0016746">
    <property type="term" value="F:acyltransferase activity"/>
    <property type="evidence" value="ECO:0007669"/>
    <property type="project" value="UniProtKB-KW"/>
</dbReference>
<sequence length="353" mass="40084">MSEFDSQYEEKGGKSMTAITVRSIRPEEWDLFLQAGSSDAKGRQETARYVEQMIAVGSMRPEWCFVAEKENHVQGRVALWTLPKLEKPLDFVLLDVPWEQEDYLCYGKALLQTALEVFQSMGVEKAGHVLDTPPMTPQWQTFPEQRQALLTQMGFLLERETFRFEWRQGDRVDPIRSERADFDLTEPEATDSGLIFRSLAEVGNQVFIDAVKRVSAGTLDSRILQDRDRLGEAGMAMELFQDLQQLVYDPEWWQLAYAGEGQCIGLVMPAKSPAFSTIGYIGVMPEYRGRGYIHKLLSRGTEILRKAGATVIRADTDVNNLPMANAFRKAGYVQFARRAEYSCKISKPLQIGE</sequence>
<dbReference type="PANTHER" id="PTHR43072">
    <property type="entry name" value="N-ACETYLTRANSFERASE"/>
    <property type="match status" value="1"/>
</dbReference>
<dbReference type="Pfam" id="PF00583">
    <property type="entry name" value="Acetyltransf_1"/>
    <property type="match status" value="1"/>
</dbReference>
<keyword evidence="3" id="KW-1185">Reference proteome</keyword>
<dbReference type="Proteomes" id="UP001056500">
    <property type="component" value="Chromosome"/>
</dbReference>
<dbReference type="RefSeq" id="WP_251872107.1">
    <property type="nucleotide sequence ID" value="NZ_CP098755.1"/>
</dbReference>
<dbReference type="EC" id="2.3.1.-" evidence="2"/>
<dbReference type="SUPFAM" id="SSF55729">
    <property type="entry name" value="Acyl-CoA N-acyltransferases (Nat)"/>
    <property type="match status" value="2"/>
</dbReference>